<dbReference type="Gene3D" id="2.170.150.30">
    <property type="entry name" value="RIG-I-like receptor, C-terminal regulatory domain"/>
    <property type="match status" value="1"/>
</dbReference>
<accession>A0A9W9YMP9</accession>
<reference evidence="1" key="1">
    <citation type="submission" date="2023-01" db="EMBL/GenBank/DDBJ databases">
        <title>Genome assembly of the deep-sea coral Lophelia pertusa.</title>
        <authorList>
            <person name="Herrera S."/>
            <person name="Cordes E."/>
        </authorList>
    </citation>
    <scope>NUCLEOTIDE SEQUENCE</scope>
    <source>
        <strain evidence="1">USNM1676648</strain>
        <tissue evidence="1">Polyp</tissue>
    </source>
</reference>
<evidence type="ECO:0000313" key="2">
    <source>
        <dbReference type="Proteomes" id="UP001163046"/>
    </source>
</evidence>
<comment type="caution">
    <text evidence="1">The sequence shown here is derived from an EMBL/GenBank/DDBJ whole genome shotgun (WGS) entry which is preliminary data.</text>
</comment>
<dbReference type="OrthoDB" id="10433831at2759"/>
<keyword evidence="2" id="KW-1185">Reference proteome</keyword>
<dbReference type="EMBL" id="MU827335">
    <property type="protein sequence ID" value="KAJ7353983.1"/>
    <property type="molecule type" value="Genomic_DNA"/>
</dbReference>
<gene>
    <name evidence="1" type="ORF">OS493_030832</name>
</gene>
<protein>
    <recommendedName>
        <fullName evidence="3">Protein yippee-like</fullName>
    </recommendedName>
</protein>
<organism evidence="1 2">
    <name type="scientific">Desmophyllum pertusum</name>
    <dbReference type="NCBI Taxonomy" id="174260"/>
    <lineage>
        <taxon>Eukaryota</taxon>
        <taxon>Metazoa</taxon>
        <taxon>Cnidaria</taxon>
        <taxon>Anthozoa</taxon>
        <taxon>Hexacorallia</taxon>
        <taxon>Scleractinia</taxon>
        <taxon>Caryophylliina</taxon>
        <taxon>Caryophylliidae</taxon>
        <taxon>Desmophyllum</taxon>
    </lineage>
</organism>
<dbReference type="Proteomes" id="UP001163046">
    <property type="component" value="Unassembled WGS sequence"/>
</dbReference>
<dbReference type="GO" id="GO:0046872">
    <property type="term" value="F:metal ion binding"/>
    <property type="evidence" value="ECO:0007669"/>
    <property type="project" value="UniProtKB-KW"/>
</dbReference>
<name>A0A9W9YMP9_9CNID</name>
<sequence length="137" mass="15189">MAQASATLHCKDCQALLAGREILMLALVPPSHLQLAVKEGKEDQVYTKLNKVENTKGGKCASYCPYIVHCRGCGSHLGNITKLASKELICFKIENLYIFHNGEKIISKKLAKVRARLEECGIEVYRQCIVKTSVDPL</sequence>
<evidence type="ECO:0008006" key="3">
    <source>
        <dbReference type="Google" id="ProtNLM"/>
    </source>
</evidence>
<proteinExistence type="predicted"/>
<evidence type="ECO:0000313" key="1">
    <source>
        <dbReference type="EMBL" id="KAJ7353983.1"/>
    </source>
</evidence>
<dbReference type="AlphaFoldDB" id="A0A9W9YMP9"/>
<dbReference type="InterPro" id="IPR038557">
    <property type="entry name" value="RLR_C_sf"/>
</dbReference>